<dbReference type="PANTHER" id="PTHR11405:SF5">
    <property type="entry name" value="CAD PROTEIN"/>
    <property type="match status" value="1"/>
</dbReference>
<dbReference type="FunFam" id="1.10.1030.10:FF:000002">
    <property type="entry name" value="Carbamoyl-phosphate synthase large chain"/>
    <property type="match status" value="1"/>
</dbReference>
<evidence type="ECO:0000313" key="12">
    <source>
        <dbReference type="EMBL" id="CAF3699289.1"/>
    </source>
</evidence>
<comment type="caution">
    <text evidence="11">The sequence shown here is derived from an EMBL/GenBank/DDBJ whole genome shotgun (WGS) entry which is preliminary data.</text>
</comment>
<dbReference type="SUPFAM" id="SSF48108">
    <property type="entry name" value="Carbamoyl phosphate synthetase, large subunit connection domain"/>
    <property type="match status" value="1"/>
</dbReference>
<name>A0A815GBW0_9BILA</name>
<evidence type="ECO:0000256" key="6">
    <source>
        <dbReference type="ARBA" id="ARBA00022975"/>
    </source>
</evidence>
<dbReference type="InterPro" id="IPR005483">
    <property type="entry name" value="CPSase_dom"/>
</dbReference>
<dbReference type="Pfam" id="PF25596">
    <property type="entry name" value="CPSase_L_D1"/>
    <property type="match status" value="1"/>
</dbReference>
<evidence type="ECO:0000313" key="13">
    <source>
        <dbReference type="Proteomes" id="UP000663864"/>
    </source>
</evidence>
<keyword evidence="2" id="KW-0479">Metal-binding</keyword>
<dbReference type="InterPro" id="IPR011761">
    <property type="entry name" value="ATP-grasp"/>
</dbReference>
<keyword evidence="6" id="KW-0665">Pyrimidine biosynthesis</keyword>
<dbReference type="InterPro" id="IPR058047">
    <property type="entry name" value="CPSase_preATP-grasp"/>
</dbReference>
<keyword evidence="5" id="KW-0460">Magnesium</keyword>
<dbReference type="SUPFAM" id="SSF48371">
    <property type="entry name" value="ARM repeat"/>
    <property type="match status" value="1"/>
</dbReference>
<gene>
    <name evidence="12" type="ORF">JBS370_LOCUS9398</name>
    <name evidence="11" type="ORF">ZHD862_LOCUS29824</name>
</gene>
<dbReference type="PANTHER" id="PTHR11405">
    <property type="entry name" value="CARBAMOYLTRANSFERASE FAMILY MEMBER"/>
    <property type="match status" value="1"/>
</dbReference>
<dbReference type="SUPFAM" id="SSF52440">
    <property type="entry name" value="PreATP-grasp domain"/>
    <property type="match status" value="1"/>
</dbReference>
<keyword evidence="7" id="KW-0464">Manganese</keyword>
<dbReference type="GO" id="GO:0005524">
    <property type="term" value="F:ATP binding"/>
    <property type="evidence" value="ECO:0007669"/>
    <property type="project" value="UniProtKB-UniRule"/>
</dbReference>
<dbReference type="GO" id="GO:0019240">
    <property type="term" value="P:citrulline biosynthetic process"/>
    <property type="evidence" value="ECO:0007669"/>
    <property type="project" value="TreeGrafter"/>
</dbReference>
<evidence type="ECO:0000256" key="2">
    <source>
        <dbReference type="ARBA" id="ARBA00022723"/>
    </source>
</evidence>
<evidence type="ECO:0000259" key="10">
    <source>
        <dbReference type="PROSITE" id="PS50975"/>
    </source>
</evidence>
<dbReference type="SUPFAM" id="SSF56059">
    <property type="entry name" value="Glutathione synthetase ATP-binding domain-like"/>
    <property type="match status" value="1"/>
</dbReference>
<evidence type="ECO:0000256" key="3">
    <source>
        <dbReference type="ARBA" id="ARBA00022741"/>
    </source>
</evidence>
<proteinExistence type="predicted"/>
<dbReference type="GO" id="GO:0046872">
    <property type="term" value="F:metal ion binding"/>
    <property type="evidence" value="ECO:0007669"/>
    <property type="project" value="UniProtKB-KW"/>
</dbReference>
<keyword evidence="4 9" id="KW-0067">ATP-binding</keyword>
<dbReference type="Pfam" id="PF02786">
    <property type="entry name" value="CPSase_L_D2"/>
    <property type="match status" value="1"/>
</dbReference>
<dbReference type="EMBL" id="CAJOBD010000635">
    <property type="protein sequence ID" value="CAF3699289.1"/>
    <property type="molecule type" value="Genomic_DNA"/>
</dbReference>
<dbReference type="InterPro" id="IPR036897">
    <property type="entry name" value="CarbamoylP_synth_lsu_oligo_sf"/>
</dbReference>
<dbReference type="InterPro" id="IPR005480">
    <property type="entry name" value="CPSase_lsu_oligo"/>
</dbReference>
<dbReference type="GO" id="GO:0004087">
    <property type="term" value="F:carbamoyl-phosphate synthase (ammonia) activity"/>
    <property type="evidence" value="ECO:0007669"/>
    <property type="project" value="UniProtKB-EC"/>
</dbReference>
<evidence type="ECO:0000256" key="5">
    <source>
        <dbReference type="ARBA" id="ARBA00022842"/>
    </source>
</evidence>
<organism evidence="11 13">
    <name type="scientific">Rotaria sordida</name>
    <dbReference type="NCBI Taxonomy" id="392033"/>
    <lineage>
        <taxon>Eukaryota</taxon>
        <taxon>Metazoa</taxon>
        <taxon>Spiralia</taxon>
        <taxon>Gnathifera</taxon>
        <taxon>Rotifera</taxon>
        <taxon>Eurotatoria</taxon>
        <taxon>Bdelloidea</taxon>
        <taxon>Philodinida</taxon>
        <taxon>Philodinidae</taxon>
        <taxon>Rotaria</taxon>
    </lineage>
</organism>
<reference evidence="11" key="1">
    <citation type="submission" date="2021-02" db="EMBL/GenBank/DDBJ databases">
        <authorList>
            <person name="Nowell W R."/>
        </authorList>
    </citation>
    <scope>NUCLEOTIDE SEQUENCE</scope>
</reference>
<dbReference type="InterPro" id="IPR016024">
    <property type="entry name" value="ARM-type_fold"/>
</dbReference>
<dbReference type="SMART" id="SM01096">
    <property type="entry name" value="CPSase_L_D3"/>
    <property type="match status" value="1"/>
</dbReference>
<evidence type="ECO:0000256" key="1">
    <source>
        <dbReference type="ARBA" id="ARBA00022598"/>
    </source>
</evidence>
<dbReference type="Proteomes" id="UP000663836">
    <property type="component" value="Unassembled WGS sequence"/>
</dbReference>
<protein>
    <recommendedName>
        <fullName evidence="10">ATP-grasp domain-containing protein</fullName>
    </recommendedName>
</protein>
<dbReference type="InterPro" id="IPR011989">
    <property type="entry name" value="ARM-like"/>
</dbReference>
<evidence type="ECO:0000256" key="4">
    <source>
        <dbReference type="ARBA" id="ARBA00022840"/>
    </source>
</evidence>
<dbReference type="GO" id="GO:0006207">
    <property type="term" value="P:'de novo' pyrimidine nucleobase biosynthetic process"/>
    <property type="evidence" value="ECO:0007669"/>
    <property type="project" value="TreeGrafter"/>
</dbReference>
<dbReference type="Gene3D" id="1.10.1030.10">
    <property type="entry name" value="Carbamoyl-phosphate synthetase, large subunit oligomerisation domain"/>
    <property type="match status" value="1"/>
</dbReference>
<dbReference type="EMBL" id="CAJNOT010002693">
    <property type="protein sequence ID" value="CAF1336608.1"/>
    <property type="molecule type" value="Genomic_DNA"/>
</dbReference>
<dbReference type="InterPro" id="IPR005479">
    <property type="entry name" value="CPAse_ATP-bd"/>
</dbReference>
<dbReference type="PRINTS" id="PR00098">
    <property type="entry name" value="CPSASE"/>
</dbReference>
<dbReference type="AlphaFoldDB" id="A0A815GBW0"/>
<dbReference type="GO" id="GO:0006541">
    <property type="term" value="P:glutamine metabolic process"/>
    <property type="evidence" value="ECO:0007669"/>
    <property type="project" value="TreeGrafter"/>
</dbReference>
<evidence type="ECO:0000313" key="11">
    <source>
        <dbReference type="EMBL" id="CAF1336608.1"/>
    </source>
</evidence>
<dbReference type="GO" id="GO:0005829">
    <property type="term" value="C:cytosol"/>
    <property type="evidence" value="ECO:0007669"/>
    <property type="project" value="TreeGrafter"/>
</dbReference>
<dbReference type="GO" id="GO:0004088">
    <property type="term" value="F:carbamoyl-phosphate synthase (glutamine-hydrolyzing) activity"/>
    <property type="evidence" value="ECO:0007669"/>
    <property type="project" value="TreeGrafter"/>
</dbReference>
<dbReference type="InterPro" id="IPR016185">
    <property type="entry name" value="PreATP-grasp_dom_sf"/>
</dbReference>
<evidence type="ECO:0000256" key="8">
    <source>
        <dbReference type="ARBA" id="ARBA00047359"/>
    </source>
</evidence>
<dbReference type="Proteomes" id="UP000663864">
    <property type="component" value="Unassembled WGS sequence"/>
</dbReference>
<evidence type="ECO:0000256" key="9">
    <source>
        <dbReference type="PROSITE-ProRule" id="PRU00409"/>
    </source>
</evidence>
<dbReference type="GO" id="GO:0006228">
    <property type="term" value="P:UTP biosynthetic process"/>
    <property type="evidence" value="ECO:0007669"/>
    <property type="project" value="TreeGrafter"/>
</dbReference>
<dbReference type="GO" id="GO:0004070">
    <property type="term" value="F:aspartate carbamoyltransferase activity"/>
    <property type="evidence" value="ECO:0007669"/>
    <property type="project" value="TreeGrafter"/>
</dbReference>
<dbReference type="GO" id="GO:0004151">
    <property type="term" value="F:dihydroorotase activity"/>
    <property type="evidence" value="ECO:0007669"/>
    <property type="project" value="TreeGrafter"/>
</dbReference>
<dbReference type="Pfam" id="PF02787">
    <property type="entry name" value="CPSase_L_D3"/>
    <property type="match status" value="1"/>
</dbReference>
<dbReference type="PROSITE" id="PS50975">
    <property type="entry name" value="ATP_GRASP"/>
    <property type="match status" value="1"/>
</dbReference>
<dbReference type="Gene3D" id="1.25.10.10">
    <property type="entry name" value="Leucine-rich Repeat Variant"/>
    <property type="match status" value="1"/>
</dbReference>
<dbReference type="Gene3D" id="3.30.470.20">
    <property type="entry name" value="ATP-grasp fold, B domain"/>
    <property type="match status" value="1"/>
</dbReference>
<sequence>MVAVVFVRRFHKQTSINLPNKILCKPTTDINVLPVIKDERPYGILLSFGEKTALHCGIRLCQLNWLTGYSCDLLGTPIESIQITQDRLNFTKNMLEIGEKAVPYEIATSLETALELAKRVGYQVNAHPRLSLGGHRSGFADDHKKLIDFVTSVSAHSSKLELIIDKSHNGWKKIAYEVVRDQYDNCIVVCSMENIDPLSLRTGESIVVAPSQTLSSDEYNLLRSVSIKVVRYLCIVGTCNVQFALNPLCIEYYIIKVTSGLSCSSTFVSKATGYPLGYITAKLALGMSLVTLKNSITNQTCAWFEPSLYYVTIKVPKLEIKNFIRGSDGSEISIKSTSEIISIGKSFEEAFQQALRMIHEDVTGFDPFPRTVTDDELITPTDKRVFALATALRQGYTIERLFELTKINRWFLHKFSSIIQFIINHSDASTIKDRSLLLEAKRLGFSDKQIAMYCSSSEPEVRASREGFDIRPFVKQIDTVPAEWPVHMNYLYLTYHGDNNDVQPITIEATSIFVFGPVFYRINKMSSIDEDFRLITILDLISDLQRQSFILDNDTQRQIVQIVLKLLNNTNEEVQNQAIKCLSLLVYKIKEEQIRIICQALCSNCTNVSTVTKQLRYISNFGLKAVIESLITNGLDSKAHILKEIMNYFINDILNEELERATELNIIIFMLTKTIKNKNIYCEFHQKLKEIILKLLYSNKKNINALCNILSNNIPCYSKFSCDCGDLEEKNENVTQRLPDPLLFDSTTTPAT</sequence>
<accession>A0A815GBW0</accession>
<keyword evidence="3 9" id="KW-0547">Nucleotide-binding</keyword>
<keyword evidence="1" id="KW-0436">Ligase</keyword>
<feature type="domain" description="ATP-grasp" evidence="10">
    <location>
        <begin position="91"/>
        <end position="285"/>
    </location>
</feature>
<comment type="catalytic activity">
    <reaction evidence="8">
        <text>hydrogencarbonate + NH4(+) + 2 ATP = carbamoyl phosphate + 2 ADP + phosphate + 2 H(+)</text>
        <dbReference type="Rhea" id="RHEA:18029"/>
        <dbReference type="ChEBI" id="CHEBI:15378"/>
        <dbReference type="ChEBI" id="CHEBI:17544"/>
        <dbReference type="ChEBI" id="CHEBI:28938"/>
        <dbReference type="ChEBI" id="CHEBI:30616"/>
        <dbReference type="ChEBI" id="CHEBI:43474"/>
        <dbReference type="ChEBI" id="CHEBI:58228"/>
        <dbReference type="ChEBI" id="CHEBI:456216"/>
        <dbReference type="EC" id="6.3.4.16"/>
    </reaction>
</comment>
<evidence type="ECO:0000256" key="7">
    <source>
        <dbReference type="ARBA" id="ARBA00023211"/>
    </source>
</evidence>